<dbReference type="GeneID" id="107765379"/>
<accession>A0A1S3XIK2</accession>
<reference evidence="4" key="2">
    <citation type="submission" date="2025-08" db="UniProtKB">
        <authorList>
            <consortium name="RefSeq"/>
        </authorList>
    </citation>
    <scope>IDENTIFICATION</scope>
    <source>
        <tissue evidence="4">Leaf</tissue>
    </source>
</reference>
<dbReference type="Pfam" id="PF13976">
    <property type="entry name" value="gag_pre-integrs"/>
    <property type="match status" value="1"/>
</dbReference>
<keyword evidence="3" id="KW-1185">Reference proteome</keyword>
<sequence length="620" mass="70573">MIPIPTVNKAYSMLIERESQRSMTNTLGTMDNVEMNALMTIKGRNIQQTKRSFNVQCDFFHMKGHTRAECYKIIGYPTNFKPKKKYGGNAANNVIVNDNRKHDTHGSSSVNMAGNDDITVFLVESSNKEWIIDMGATDHMNSDMNLLDNTVKISDPKEKKELYSGKVRRIGKEIGGLYLLTQAYAKGSTAEITSLIASKEKQDIKLWHTRLGHASIKTLSQLFHFSQSSCKSQLEQCIVYPLDTSGCSSHTVLAELMKSSAYYILMYGGHIMYKPLMNQFNRIIKAFRSDNEGEFLHSECSAFFQNHGIKHQRTCVYTPQQNGIAEGKNRHILEGCCFREKIFPFKNRKQSQYHLFLELENPGDMLYDVEVPIEEVADASSPLSEAMPTADQPSPAAELDVQEAMPTQDNESHISQEATLPSAPPPSIPPMEPLRRSERDKKNPVWMSDYITVTTTVTMQNYLTYARLKPHYQLYLAALTSISEQTIFSEASQDPRWVEEMRAEIQALEENKTWEVVQLPPEKSPIGLKWVFKVKYKANGDVERFKARLVSKGYNHHEGIDYQETFSHVVKIVTVRTVISIATAEGWLLHQMDIYNAFLQCDLYEEVYMKLPEGFASQGE</sequence>
<dbReference type="RefSeq" id="XP_016439502.2">
    <property type="nucleotide sequence ID" value="XM_016584016.2"/>
</dbReference>
<dbReference type="InterPro" id="IPR013103">
    <property type="entry name" value="RVT_2"/>
</dbReference>
<dbReference type="Pfam" id="PF07727">
    <property type="entry name" value="RVT_2"/>
    <property type="match status" value="1"/>
</dbReference>
<organism evidence="3 4">
    <name type="scientific">Nicotiana tabacum</name>
    <name type="common">Common tobacco</name>
    <dbReference type="NCBI Taxonomy" id="4097"/>
    <lineage>
        <taxon>Eukaryota</taxon>
        <taxon>Viridiplantae</taxon>
        <taxon>Streptophyta</taxon>
        <taxon>Embryophyta</taxon>
        <taxon>Tracheophyta</taxon>
        <taxon>Spermatophyta</taxon>
        <taxon>Magnoliopsida</taxon>
        <taxon>eudicotyledons</taxon>
        <taxon>Gunneridae</taxon>
        <taxon>Pentapetalae</taxon>
        <taxon>asterids</taxon>
        <taxon>lamiids</taxon>
        <taxon>Solanales</taxon>
        <taxon>Solanaceae</taxon>
        <taxon>Nicotianoideae</taxon>
        <taxon>Nicotianeae</taxon>
        <taxon>Nicotiana</taxon>
    </lineage>
</organism>
<dbReference type="AlphaFoldDB" id="A0A1S3XIK2"/>
<dbReference type="SUPFAM" id="SSF53098">
    <property type="entry name" value="Ribonuclease H-like"/>
    <property type="match status" value="1"/>
</dbReference>
<dbReference type="GO" id="GO:0046872">
    <property type="term" value="F:metal ion binding"/>
    <property type="evidence" value="ECO:0007669"/>
    <property type="project" value="UniProtKB-KW"/>
</dbReference>
<evidence type="ECO:0000313" key="3">
    <source>
        <dbReference type="Proteomes" id="UP000790787"/>
    </source>
</evidence>
<dbReference type="Gene3D" id="3.30.420.10">
    <property type="entry name" value="Ribonuclease H-like superfamily/Ribonuclease H"/>
    <property type="match status" value="1"/>
</dbReference>
<evidence type="ECO:0000256" key="2">
    <source>
        <dbReference type="ARBA" id="ARBA00022801"/>
    </source>
</evidence>
<proteinExistence type="predicted"/>
<dbReference type="GO" id="GO:0003676">
    <property type="term" value="F:nucleic acid binding"/>
    <property type="evidence" value="ECO:0007669"/>
    <property type="project" value="InterPro"/>
</dbReference>
<dbReference type="PaxDb" id="4097-A0A1S3XIK2"/>
<dbReference type="InterPro" id="IPR025724">
    <property type="entry name" value="GAG-pre-integrase_dom"/>
</dbReference>
<dbReference type="GO" id="GO:0016787">
    <property type="term" value="F:hydrolase activity"/>
    <property type="evidence" value="ECO:0007669"/>
    <property type="project" value="UniProtKB-KW"/>
</dbReference>
<dbReference type="PANTHER" id="PTHR42648:SF28">
    <property type="entry name" value="TRANSPOSON-ENCODED PROTEIN WITH RIBONUCLEASE H-LIKE AND RETROVIRUS ZINC FINGER-LIKE DOMAINS"/>
    <property type="match status" value="1"/>
</dbReference>
<keyword evidence="2" id="KW-0378">Hydrolase</keyword>
<keyword evidence="1" id="KW-0479">Metal-binding</keyword>
<dbReference type="InterPro" id="IPR036397">
    <property type="entry name" value="RNaseH_sf"/>
</dbReference>
<evidence type="ECO:0000313" key="4">
    <source>
        <dbReference type="RefSeq" id="XP_016439502.2"/>
    </source>
</evidence>
<dbReference type="Proteomes" id="UP000790787">
    <property type="component" value="Chromosome 17"/>
</dbReference>
<dbReference type="InterPro" id="IPR001584">
    <property type="entry name" value="Integrase_cat-core"/>
</dbReference>
<gene>
    <name evidence="4" type="primary">LOC107765379</name>
</gene>
<name>A0A1S3XIK2_TOBAC</name>
<dbReference type="KEGG" id="nta:107765379"/>
<dbReference type="InterPro" id="IPR012337">
    <property type="entry name" value="RNaseH-like_sf"/>
</dbReference>
<dbReference type="PANTHER" id="PTHR42648">
    <property type="entry name" value="TRANSPOSASE, PUTATIVE-RELATED"/>
    <property type="match status" value="1"/>
</dbReference>
<dbReference type="OrthoDB" id="411615at2759"/>
<protein>
    <submittedName>
        <fullName evidence="4">Uncharacterized protein LOC107765379</fullName>
    </submittedName>
</protein>
<dbReference type="InterPro" id="IPR039537">
    <property type="entry name" value="Retrotran_Ty1/copia-like"/>
</dbReference>
<reference evidence="3" key="1">
    <citation type="journal article" date="2014" name="Nat. Commun.">
        <title>The tobacco genome sequence and its comparison with those of tomato and potato.</title>
        <authorList>
            <person name="Sierro N."/>
            <person name="Battey J.N."/>
            <person name="Ouadi S."/>
            <person name="Bakaher N."/>
            <person name="Bovet L."/>
            <person name="Willig A."/>
            <person name="Goepfert S."/>
            <person name="Peitsch M.C."/>
            <person name="Ivanov N.V."/>
        </authorList>
    </citation>
    <scope>NUCLEOTIDE SEQUENCE [LARGE SCALE GENOMIC DNA]</scope>
</reference>
<dbReference type="STRING" id="4097.A0A1S3XIK2"/>
<evidence type="ECO:0000256" key="1">
    <source>
        <dbReference type="ARBA" id="ARBA00022723"/>
    </source>
</evidence>
<dbReference type="RefSeq" id="XP_016439502.1">
    <property type="nucleotide sequence ID" value="XM_016584016.1"/>
</dbReference>
<dbReference type="GO" id="GO:0015074">
    <property type="term" value="P:DNA integration"/>
    <property type="evidence" value="ECO:0007669"/>
    <property type="project" value="InterPro"/>
</dbReference>
<dbReference type="PROSITE" id="PS50994">
    <property type="entry name" value="INTEGRASE"/>
    <property type="match status" value="1"/>
</dbReference>